<keyword evidence="1" id="KW-0175">Coiled coil</keyword>
<gene>
    <name evidence="2" type="ORF">ZT1A5_G4513</name>
</gene>
<dbReference type="EMBL" id="LT882678">
    <property type="protein sequence ID" value="SMY23073.1"/>
    <property type="molecule type" value="Genomic_DNA"/>
</dbReference>
<evidence type="ECO:0000313" key="3">
    <source>
        <dbReference type="Proteomes" id="UP000215453"/>
    </source>
</evidence>
<proteinExistence type="predicted"/>
<organism evidence="2 3">
    <name type="scientific">Zymoseptoria tritici ST99CH_1A5</name>
    <dbReference type="NCBI Taxonomy" id="1276529"/>
    <lineage>
        <taxon>Eukaryota</taxon>
        <taxon>Fungi</taxon>
        <taxon>Dikarya</taxon>
        <taxon>Ascomycota</taxon>
        <taxon>Pezizomycotina</taxon>
        <taxon>Dothideomycetes</taxon>
        <taxon>Dothideomycetidae</taxon>
        <taxon>Mycosphaerellales</taxon>
        <taxon>Mycosphaerellaceae</taxon>
        <taxon>Zymoseptoria</taxon>
    </lineage>
</organism>
<evidence type="ECO:0000256" key="1">
    <source>
        <dbReference type="SAM" id="Coils"/>
    </source>
</evidence>
<dbReference type="AlphaFoldDB" id="A0A1Y6LF91"/>
<accession>A0A1Y6LF91</accession>
<protein>
    <submittedName>
        <fullName evidence="2">Uncharacterized protein</fullName>
    </submittedName>
</protein>
<sequence length="262" mass="29819">MFEPTCVQRWALRQEAAKTAQERLQPISSKQIRASCTFSTKEEEPYQFRPAAKNKEAKAQLEQSNAELEEARKRISALEKGKTALQGEYSTALQQAREETRTAVRDLDEQKELLKASTTTLEGELREKDDLLEFRWKKIVKQKTEIVRLEETGSRRAAEYEGLENAIEDLRWANVNLRSANAAVSKETEGENVELKIEICELKGKTVAVDHRIKMLEGLVEEYGVDLRDSELRQAKISKLRGERLIAVDVKLASKKGLRTSA</sequence>
<name>A0A1Y6LF91_ZYMTR</name>
<dbReference type="Proteomes" id="UP000215453">
    <property type="component" value="Chromosome 3"/>
</dbReference>
<evidence type="ECO:0000313" key="2">
    <source>
        <dbReference type="EMBL" id="SMY23073.1"/>
    </source>
</evidence>
<feature type="coiled-coil region" evidence="1">
    <location>
        <begin position="51"/>
        <end position="117"/>
    </location>
</feature>
<reference evidence="2 3" key="1">
    <citation type="submission" date="2016-10" db="EMBL/GenBank/DDBJ databases">
        <authorList>
            <person name="Varghese N."/>
        </authorList>
    </citation>
    <scope>NUCLEOTIDE SEQUENCE [LARGE SCALE GENOMIC DNA]</scope>
</reference>